<reference evidence="6" key="1">
    <citation type="submission" date="2023-03" db="EMBL/GenBank/DDBJ databases">
        <title>Massive genome expansion in bonnet fungi (Mycena s.s.) driven by repeated elements and novel gene families across ecological guilds.</title>
        <authorList>
            <consortium name="Lawrence Berkeley National Laboratory"/>
            <person name="Harder C.B."/>
            <person name="Miyauchi S."/>
            <person name="Viragh M."/>
            <person name="Kuo A."/>
            <person name="Thoen E."/>
            <person name="Andreopoulos B."/>
            <person name="Lu D."/>
            <person name="Skrede I."/>
            <person name="Drula E."/>
            <person name="Henrissat B."/>
            <person name="Morin E."/>
            <person name="Kohler A."/>
            <person name="Barry K."/>
            <person name="LaButti K."/>
            <person name="Morin E."/>
            <person name="Salamov A."/>
            <person name="Lipzen A."/>
            <person name="Mereny Z."/>
            <person name="Hegedus B."/>
            <person name="Baldrian P."/>
            <person name="Stursova M."/>
            <person name="Weitz H."/>
            <person name="Taylor A."/>
            <person name="Grigoriev I.V."/>
            <person name="Nagy L.G."/>
            <person name="Martin F."/>
            <person name="Kauserud H."/>
        </authorList>
    </citation>
    <scope>NUCLEOTIDE SEQUENCE</scope>
    <source>
        <strain evidence="6">CBHHK182m</strain>
    </source>
</reference>
<dbReference type="PANTHER" id="PTHR42978">
    <property type="entry name" value="QUORUM-QUENCHING LACTONASE YTNP-RELATED-RELATED"/>
    <property type="match status" value="1"/>
</dbReference>
<organism evidence="6 7">
    <name type="scientific">Mycena metata</name>
    <dbReference type="NCBI Taxonomy" id="1033252"/>
    <lineage>
        <taxon>Eukaryota</taxon>
        <taxon>Fungi</taxon>
        <taxon>Dikarya</taxon>
        <taxon>Basidiomycota</taxon>
        <taxon>Agaricomycotina</taxon>
        <taxon>Agaricomycetes</taxon>
        <taxon>Agaricomycetidae</taxon>
        <taxon>Agaricales</taxon>
        <taxon>Marasmiineae</taxon>
        <taxon>Mycenaceae</taxon>
        <taxon>Mycena</taxon>
    </lineage>
</organism>
<feature type="domain" description="Metallo-beta-lactamase" evidence="5">
    <location>
        <begin position="49"/>
        <end position="269"/>
    </location>
</feature>
<keyword evidence="7" id="KW-1185">Reference proteome</keyword>
<accession>A0AAD7HD28</accession>
<dbReference type="GO" id="GO:0046872">
    <property type="term" value="F:metal ion binding"/>
    <property type="evidence" value="ECO:0007669"/>
    <property type="project" value="UniProtKB-KW"/>
</dbReference>
<evidence type="ECO:0000256" key="1">
    <source>
        <dbReference type="ARBA" id="ARBA00007749"/>
    </source>
</evidence>
<gene>
    <name evidence="6" type="ORF">B0H16DRAFT_1897812</name>
</gene>
<dbReference type="InterPro" id="IPR001279">
    <property type="entry name" value="Metallo-B-lactamas"/>
</dbReference>
<evidence type="ECO:0000256" key="3">
    <source>
        <dbReference type="ARBA" id="ARBA00022801"/>
    </source>
</evidence>
<dbReference type="SMART" id="SM00849">
    <property type="entry name" value="Lactamase_B"/>
    <property type="match status" value="1"/>
</dbReference>
<evidence type="ECO:0000256" key="2">
    <source>
        <dbReference type="ARBA" id="ARBA00022723"/>
    </source>
</evidence>
<dbReference type="PANTHER" id="PTHR42978:SF5">
    <property type="entry name" value="METALLO-BETA-LACTAMASE DOMAIN-CONTAINING PROTEIN"/>
    <property type="match status" value="1"/>
</dbReference>
<evidence type="ECO:0000313" key="6">
    <source>
        <dbReference type="EMBL" id="KAJ7717789.1"/>
    </source>
</evidence>
<dbReference type="Gene3D" id="3.60.15.10">
    <property type="entry name" value="Ribonuclease Z/Hydroxyacylglutathione hydrolase-like"/>
    <property type="match status" value="1"/>
</dbReference>
<dbReference type="GO" id="GO:0016787">
    <property type="term" value="F:hydrolase activity"/>
    <property type="evidence" value="ECO:0007669"/>
    <property type="project" value="UniProtKB-KW"/>
</dbReference>
<dbReference type="SUPFAM" id="SSF56281">
    <property type="entry name" value="Metallo-hydrolase/oxidoreductase"/>
    <property type="match status" value="1"/>
</dbReference>
<evidence type="ECO:0000259" key="5">
    <source>
        <dbReference type="SMART" id="SM00849"/>
    </source>
</evidence>
<sequence length="394" mass="42217">MSFTDLGIPPSTATVSVTAFNVVDARTVSVPANTLMKPVGAGHELFRFPILTFLITHAESGRQVLFDLGVRKDLENTALAVAADVRAGLIVMPVARDFVEQLGDHGVEAESISAAIWRWVPSLFFVRARELIFADSHAHFDHIGDVSKFPASTDLVFGDGTPCETRPSHPHARLMESDLAGRKLVPIVFDESSLQIGGFKAHDYFGDGSLYLLDVPGHLSGHICALTRVTPTSFLFLGGDAAHHVGMLRPTAALHRAFPVPPALLASTKHSVALTAIAPAASASIDTDTANANAKPFDLAARTTPLLDLAEEGYEDAPTARASIALISAFDANPDVLVVLAHDASLLDIVGPAFPAKLDGWKERGWKERAVWAFLEEGNAAFRFGDEESVEIEM</sequence>
<evidence type="ECO:0000256" key="4">
    <source>
        <dbReference type="ARBA" id="ARBA00022833"/>
    </source>
</evidence>
<dbReference type="EMBL" id="JARKIB010000272">
    <property type="protein sequence ID" value="KAJ7717789.1"/>
    <property type="molecule type" value="Genomic_DNA"/>
</dbReference>
<keyword evidence="2" id="KW-0479">Metal-binding</keyword>
<dbReference type="InterPro" id="IPR051013">
    <property type="entry name" value="MBL_superfamily_lactonases"/>
</dbReference>
<comment type="similarity">
    <text evidence="1">Belongs to the metallo-beta-lactamase superfamily.</text>
</comment>
<dbReference type="Proteomes" id="UP001215598">
    <property type="component" value="Unassembled WGS sequence"/>
</dbReference>
<keyword evidence="3" id="KW-0378">Hydrolase</keyword>
<dbReference type="CDD" id="cd07730">
    <property type="entry name" value="metallo-hydrolase-like_MBL-fold"/>
    <property type="match status" value="1"/>
</dbReference>
<keyword evidence="4" id="KW-0862">Zinc</keyword>
<comment type="caution">
    <text evidence="6">The sequence shown here is derived from an EMBL/GenBank/DDBJ whole genome shotgun (WGS) entry which is preliminary data.</text>
</comment>
<proteinExistence type="inferred from homology"/>
<evidence type="ECO:0000313" key="7">
    <source>
        <dbReference type="Proteomes" id="UP001215598"/>
    </source>
</evidence>
<name>A0AAD7HD28_9AGAR</name>
<protein>
    <recommendedName>
        <fullName evidence="5">Metallo-beta-lactamase domain-containing protein</fullName>
    </recommendedName>
</protein>
<dbReference type="InterPro" id="IPR036866">
    <property type="entry name" value="RibonucZ/Hydroxyglut_hydro"/>
</dbReference>
<dbReference type="AlphaFoldDB" id="A0AAD7HD28"/>